<dbReference type="RefSeq" id="WP_154511386.1">
    <property type="nucleotide sequence ID" value="NZ_VUMH01000008.1"/>
</dbReference>
<evidence type="ECO:0000259" key="7">
    <source>
        <dbReference type="PROSITE" id="PS51900"/>
    </source>
</evidence>
<dbReference type="InterPro" id="IPR010998">
    <property type="entry name" value="Integrase_recombinase_N"/>
</dbReference>
<dbReference type="GO" id="GO:0015074">
    <property type="term" value="P:DNA integration"/>
    <property type="evidence" value="ECO:0007669"/>
    <property type="project" value="UniProtKB-KW"/>
</dbReference>
<keyword evidence="2" id="KW-0229">DNA integration</keyword>
<evidence type="ECO:0000313" key="8">
    <source>
        <dbReference type="EMBL" id="MSS28211.1"/>
    </source>
</evidence>
<evidence type="ECO:0000256" key="1">
    <source>
        <dbReference type="ARBA" id="ARBA00008857"/>
    </source>
</evidence>
<dbReference type="Gene3D" id="1.10.150.130">
    <property type="match status" value="1"/>
</dbReference>
<dbReference type="InterPro" id="IPR002104">
    <property type="entry name" value="Integrase_catalytic"/>
</dbReference>
<dbReference type="PANTHER" id="PTHR30629">
    <property type="entry name" value="PROPHAGE INTEGRASE"/>
    <property type="match status" value="1"/>
</dbReference>
<dbReference type="InterPro" id="IPR050808">
    <property type="entry name" value="Phage_Integrase"/>
</dbReference>
<evidence type="ECO:0000256" key="5">
    <source>
        <dbReference type="PROSITE-ProRule" id="PRU01248"/>
    </source>
</evidence>
<accession>A0A6L5XMX1</accession>
<evidence type="ECO:0000259" key="6">
    <source>
        <dbReference type="PROSITE" id="PS51898"/>
    </source>
</evidence>
<dbReference type="Pfam" id="PF22022">
    <property type="entry name" value="Phage_int_M"/>
    <property type="match status" value="1"/>
</dbReference>
<dbReference type="PROSITE" id="PS51900">
    <property type="entry name" value="CB"/>
    <property type="match status" value="1"/>
</dbReference>
<dbReference type="CDD" id="cd00801">
    <property type="entry name" value="INT_P4_C"/>
    <property type="match status" value="1"/>
</dbReference>
<evidence type="ECO:0000313" key="9">
    <source>
        <dbReference type="Proteomes" id="UP000477488"/>
    </source>
</evidence>
<dbReference type="InterPro" id="IPR053876">
    <property type="entry name" value="Phage_int_M"/>
</dbReference>
<evidence type="ECO:0000256" key="3">
    <source>
        <dbReference type="ARBA" id="ARBA00023125"/>
    </source>
</evidence>
<dbReference type="Pfam" id="PF00589">
    <property type="entry name" value="Phage_integrase"/>
    <property type="match status" value="1"/>
</dbReference>
<dbReference type="InterPro" id="IPR013762">
    <property type="entry name" value="Integrase-like_cat_sf"/>
</dbReference>
<dbReference type="Gene3D" id="3.30.160.390">
    <property type="entry name" value="Integrase, DNA-binding domain"/>
    <property type="match status" value="1"/>
</dbReference>
<evidence type="ECO:0000256" key="4">
    <source>
        <dbReference type="ARBA" id="ARBA00023172"/>
    </source>
</evidence>
<dbReference type="PANTHER" id="PTHR30629:SF2">
    <property type="entry name" value="PROPHAGE INTEGRASE INTS-RELATED"/>
    <property type="match status" value="1"/>
</dbReference>
<comment type="similarity">
    <text evidence="1">Belongs to the 'phage' integrase family.</text>
</comment>
<keyword evidence="9" id="KW-1185">Reference proteome</keyword>
<name>A0A6L5XMX1_9BACT</name>
<dbReference type="Proteomes" id="UP000477488">
    <property type="component" value="Unassembled WGS sequence"/>
</dbReference>
<feature type="domain" description="Tyr recombinase" evidence="6">
    <location>
        <begin position="202"/>
        <end position="381"/>
    </location>
</feature>
<dbReference type="EMBL" id="VUMH01000008">
    <property type="protein sequence ID" value="MSS28211.1"/>
    <property type="molecule type" value="Genomic_DNA"/>
</dbReference>
<dbReference type="InterPro" id="IPR044068">
    <property type="entry name" value="CB"/>
</dbReference>
<comment type="caution">
    <text evidence="8">The sequence shown here is derived from an EMBL/GenBank/DDBJ whole genome shotgun (WGS) entry which is preliminary data.</text>
</comment>
<dbReference type="SUPFAM" id="SSF56349">
    <property type="entry name" value="DNA breaking-rejoining enzymes"/>
    <property type="match status" value="1"/>
</dbReference>
<dbReference type="GO" id="GO:0006310">
    <property type="term" value="P:DNA recombination"/>
    <property type="evidence" value="ECO:0007669"/>
    <property type="project" value="UniProtKB-KW"/>
</dbReference>
<organism evidence="8 9">
    <name type="scientific">Desulfovibrio porci</name>
    <dbReference type="NCBI Taxonomy" id="2605782"/>
    <lineage>
        <taxon>Bacteria</taxon>
        <taxon>Pseudomonadati</taxon>
        <taxon>Thermodesulfobacteriota</taxon>
        <taxon>Desulfovibrionia</taxon>
        <taxon>Desulfovibrionales</taxon>
        <taxon>Desulfovibrionaceae</taxon>
        <taxon>Desulfovibrio</taxon>
    </lineage>
</organism>
<reference evidence="8 9" key="1">
    <citation type="submission" date="2019-09" db="EMBL/GenBank/DDBJ databases">
        <title>In-depth cultivation of the pig gut microbiome towards novel bacterial diversity and tailored functional studies.</title>
        <authorList>
            <person name="Wylensek D."/>
            <person name="Hitch T.C.A."/>
            <person name="Clavel T."/>
        </authorList>
    </citation>
    <scope>NUCLEOTIDE SEQUENCE [LARGE SCALE GENOMIC DNA]</scope>
    <source>
        <strain evidence="8 9">PG-178-WT-4</strain>
    </source>
</reference>
<dbReference type="GO" id="GO:0003677">
    <property type="term" value="F:DNA binding"/>
    <property type="evidence" value="ECO:0007669"/>
    <property type="project" value="UniProtKB-UniRule"/>
</dbReference>
<keyword evidence="4" id="KW-0233">DNA recombination</keyword>
<dbReference type="Gene3D" id="1.10.443.10">
    <property type="entry name" value="Intergrase catalytic core"/>
    <property type="match status" value="1"/>
</dbReference>
<dbReference type="InterPro" id="IPR038488">
    <property type="entry name" value="Integrase_DNA-bd_sf"/>
</dbReference>
<dbReference type="AlphaFoldDB" id="A0A6L5XMX1"/>
<dbReference type="InterPro" id="IPR025166">
    <property type="entry name" value="Integrase_DNA_bind_dom"/>
</dbReference>
<gene>
    <name evidence="8" type="ORF">FYJ44_09230</name>
</gene>
<dbReference type="PROSITE" id="PS51898">
    <property type="entry name" value="TYR_RECOMBINASE"/>
    <property type="match status" value="1"/>
</dbReference>
<sequence length="401" mass="46708">MLTDTYIKSLKPAEKARKYADGGGLFLYIPTSGSKLWRMAYRFNKKSKLLSFGEYPTVTLKKAREKRDEAKKLLADGIDPAQHKKAARAAREAEEANSFKNIALEWQETQTVHILPAGRAHLLHCLEQHIFPHIGSMPITQIEAADILAFVKPFEKQDRLNQAHLLIQLCGRVFRYAIATSRARHDVTADLRGAIRTKRPKHHPTILDKNRIGKLLLEFDEHPGYYPVTCALRIMPHVFVREKELIWAEWTEFDLERAEWRIPAERMKKREMHIVPLSRQVLQILRELHRFSGNGRYLFPSARYMEKPIQKSTMLAALRRKGYSGSEMCIHGFRSMASTLLNEMGFNSDWIERQLSHDHRDAVRAAYNHAQYLPERRNMMQTWSDYLDDLREKARQCSETC</sequence>
<protein>
    <submittedName>
        <fullName evidence="8">DUF4102 domain-containing protein</fullName>
    </submittedName>
</protein>
<dbReference type="InterPro" id="IPR011010">
    <property type="entry name" value="DNA_brk_join_enz"/>
</dbReference>
<proteinExistence type="inferred from homology"/>
<feature type="domain" description="Core-binding (CB)" evidence="7">
    <location>
        <begin position="97"/>
        <end position="178"/>
    </location>
</feature>
<evidence type="ECO:0000256" key="2">
    <source>
        <dbReference type="ARBA" id="ARBA00022908"/>
    </source>
</evidence>
<keyword evidence="3 5" id="KW-0238">DNA-binding</keyword>
<dbReference type="Pfam" id="PF13356">
    <property type="entry name" value="Arm-DNA-bind_3"/>
    <property type="match status" value="1"/>
</dbReference>